<dbReference type="Proteomes" id="UP001632037">
    <property type="component" value="Unassembled WGS sequence"/>
</dbReference>
<accession>A0ABD3F793</accession>
<feature type="compositionally biased region" description="Polar residues" evidence="1">
    <location>
        <begin position="275"/>
        <end position="285"/>
    </location>
</feature>
<organism evidence="2 3">
    <name type="scientific">Phytophthora oleae</name>
    <dbReference type="NCBI Taxonomy" id="2107226"/>
    <lineage>
        <taxon>Eukaryota</taxon>
        <taxon>Sar</taxon>
        <taxon>Stramenopiles</taxon>
        <taxon>Oomycota</taxon>
        <taxon>Peronosporomycetes</taxon>
        <taxon>Peronosporales</taxon>
        <taxon>Peronosporaceae</taxon>
        <taxon>Phytophthora</taxon>
    </lineage>
</organism>
<proteinExistence type="predicted"/>
<evidence type="ECO:0000313" key="2">
    <source>
        <dbReference type="EMBL" id="KAL3661541.1"/>
    </source>
</evidence>
<reference evidence="2 3" key="1">
    <citation type="submission" date="2024-09" db="EMBL/GenBank/DDBJ databases">
        <title>Genome sequencing and assembly of Phytophthora oleae, isolate VK10A, causative agent of rot of olive drupes.</title>
        <authorList>
            <person name="Conti Taguali S."/>
            <person name="Riolo M."/>
            <person name="La Spada F."/>
            <person name="Cacciola S.O."/>
            <person name="Dionisio G."/>
        </authorList>
    </citation>
    <scope>NUCLEOTIDE SEQUENCE [LARGE SCALE GENOMIC DNA]</scope>
    <source>
        <strain evidence="2 3">VK10A</strain>
    </source>
</reference>
<dbReference type="EMBL" id="JBIMZQ010000035">
    <property type="protein sequence ID" value="KAL3661541.1"/>
    <property type="molecule type" value="Genomic_DNA"/>
</dbReference>
<sequence>MAARSDPSNLHPDWTEEEMSMLIEAWKEVETKAKGFHPTRNKVSGGFDHRIVQLLPQRFSKRRTACAISVQRYKLYEAIRSINHFDEKQQSAGGQLWFNLSKEERSNSMPVRIRKTGNILTQESYNTLVKLKSVRKWTKVRRVIKPKPKPSLTYVRPQKSCHSCWSAPEVRALVRSWSRVLKTSGTSVQAFDSQSDFDSATAYTPWNHSTFSAWRKMKRLVASYLFIQDFNGRHSPAKWFQLSDGTQDAWLDWGALPTDFEDISKDIFDEIHSIESPTRGQNDSPEGNVEAKEDQKTPKLHAQSPHLPDSNPFEVPKSGKQVRDNHGECNSFYEQMERLQEKQFNQDIQRLRTEIQRDIRRSTDMVRAIFFERLGDPKEDGDASFVENLLNDQQRQVGDQFVQFQREHISESKYVYDSGSEG</sequence>
<protein>
    <recommendedName>
        <fullName evidence="4">Myb-like domain-containing protein</fullName>
    </recommendedName>
</protein>
<gene>
    <name evidence="2" type="ORF">V7S43_013301</name>
</gene>
<comment type="caution">
    <text evidence="2">The sequence shown here is derived from an EMBL/GenBank/DDBJ whole genome shotgun (WGS) entry which is preliminary data.</text>
</comment>
<evidence type="ECO:0008006" key="4">
    <source>
        <dbReference type="Google" id="ProtNLM"/>
    </source>
</evidence>
<dbReference type="AlphaFoldDB" id="A0ABD3F793"/>
<feature type="region of interest" description="Disordered" evidence="1">
    <location>
        <begin position="272"/>
        <end position="326"/>
    </location>
</feature>
<keyword evidence="3" id="KW-1185">Reference proteome</keyword>
<evidence type="ECO:0000313" key="3">
    <source>
        <dbReference type="Proteomes" id="UP001632037"/>
    </source>
</evidence>
<evidence type="ECO:0000256" key="1">
    <source>
        <dbReference type="SAM" id="MobiDB-lite"/>
    </source>
</evidence>
<name>A0ABD3F793_9STRA</name>